<dbReference type="AlphaFoldDB" id="A0A0F8ZVD6"/>
<accession>A0A0F8ZVD6</accession>
<proteinExistence type="predicted"/>
<feature type="non-terminal residue" evidence="1">
    <location>
        <position position="31"/>
    </location>
</feature>
<sequence>MSESEIPQGRKEIRCIVCPTGCLVHVENING</sequence>
<evidence type="ECO:0000313" key="1">
    <source>
        <dbReference type="EMBL" id="KKK97842.1"/>
    </source>
</evidence>
<gene>
    <name evidence="1" type="ORF">LCGC14_2648700</name>
</gene>
<comment type="caution">
    <text evidence="1">The sequence shown here is derived from an EMBL/GenBank/DDBJ whole genome shotgun (WGS) entry which is preliminary data.</text>
</comment>
<dbReference type="EMBL" id="LAZR01045870">
    <property type="protein sequence ID" value="KKK97842.1"/>
    <property type="molecule type" value="Genomic_DNA"/>
</dbReference>
<reference evidence="1" key="1">
    <citation type="journal article" date="2015" name="Nature">
        <title>Complex archaea that bridge the gap between prokaryotes and eukaryotes.</title>
        <authorList>
            <person name="Spang A."/>
            <person name="Saw J.H."/>
            <person name="Jorgensen S.L."/>
            <person name="Zaremba-Niedzwiedzka K."/>
            <person name="Martijn J."/>
            <person name="Lind A.E."/>
            <person name="van Eijk R."/>
            <person name="Schleper C."/>
            <person name="Guy L."/>
            <person name="Ettema T.J."/>
        </authorList>
    </citation>
    <scope>NUCLEOTIDE SEQUENCE</scope>
</reference>
<organism evidence="1">
    <name type="scientific">marine sediment metagenome</name>
    <dbReference type="NCBI Taxonomy" id="412755"/>
    <lineage>
        <taxon>unclassified sequences</taxon>
        <taxon>metagenomes</taxon>
        <taxon>ecological metagenomes</taxon>
    </lineage>
</organism>
<name>A0A0F8ZVD6_9ZZZZ</name>
<protein>
    <submittedName>
        <fullName evidence="1">Uncharacterized protein</fullName>
    </submittedName>
</protein>